<evidence type="ECO:0008006" key="3">
    <source>
        <dbReference type="Google" id="ProtNLM"/>
    </source>
</evidence>
<sequence length="369" mass="41261">MMKTVAFILFLLVNLKSFGQESKKPSSQPDMAIQLDFGSAQAVTNLLAKTKTTDAELDEIAKLYGNQQLIRKVTSYNKTGTEAAFKQTLREMVETGTVKGNDPFEWKAVKAKLPEIKTLVRQLETKASFIEDVKALISPYSPATLPVKARACFLVGGGALGFTIGGDDTFNVALQKIGDDYEGLVYLVAHELYHTIQQVGERHRTNGKTAANPPKHIDNAYTLLANLWSEGSATLVGDFTKIKQPGGFSKEQQEQYDRNGQRSRQNFALFESLLFSAFHDSTANLSELYNIGFTVAFDETSYFMGYRMAKVIEEYRGKDVLAGLITKDPIEFCQIYRAIYTQFPDKNIIRFSGSTEAILTRMEAWKDKL</sequence>
<organism evidence="1 2">
    <name type="scientific">Larkinella punicea</name>
    <dbReference type="NCBI Taxonomy" id="2315727"/>
    <lineage>
        <taxon>Bacteria</taxon>
        <taxon>Pseudomonadati</taxon>
        <taxon>Bacteroidota</taxon>
        <taxon>Cytophagia</taxon>
        <taxon>Cytophagales</taxon>
        <taxon>Spirosomataceae</taxon>
        <taxon>Larkinella</taxon>
    </lineage>
</organism>
<dbReference type="OrthoDB" id="921675at2"/>
<dbReference type="AlphaFoldDB" id="A0A368JDR5"/>
<dbReference type="Pfam" id="PF18958">
    <property type="entry name" value="DUF5700"/>
    <property type="match status" value="1"/>
</dbReference>
<proteinExistence type="predicted"/>
<dbReference type="RefSeq" id="WP_114409838.1">
    <property type="nucleotide sequence ID" value="NZ_QOWE01000035.1"/>
</dbReference>
<name>A0A368JDR5_9BACT</name>
<evidence type="ECO:0000313" key="1">
    <source>
        <dbReference type="EMBL" id="RCR65787.1"/>
    </source>
</evidence>
<dbReference type="Proteomes" id="UP000253383">
    <property type="component" value="Unassembled WGS sequence"/>
</dbReference>
<protein>
    <recommendedName>
        <fullName evidence="3">DUF2268 domain-containing protein</fullName>
    </recommendedName>
</protein>
<dbReference type="EMBL" id="QOWE01000035">
    <property type="protein sequence ID" value="RCR65787.1"/>
    <property type="molecule type" value="Genomic_DNA"/>
</dbReference>
<accession>A0A368JDR5</accession>
<dbReference type="InterPro" id="IPR043754">
    <property type="entry name" value="DUF5700"/>
</dbReference>
<keyword evidence="2" id="KW-1185">Reference proteome</keyword>
<gene>
    <name evidence="1" type="ORF">DUE52_30025</name>
</gene>
<comment type="caution">
    <text evidence="1">The sequence shown here is derived from an EMBL/GenBank/DDBJ whole genome shotgun (WGS) entry which is preliminary data.</text>
</comment>
<reference evidence="1 2" key="1">
    <citation type="submission" date="2018-07" db="EMBL/GenBank/DDBJ databases">
        <title>Genome analysis of Larkinella rosea.</title>
        <authorList>
            <person name="Zhou Z."/>
            <person name="Wang G."/>
        </authorList>
    </citation>
    <scope>NUCLEOTIDE SEQUENCE [LARGE SCALE GENOMIC DNA]</scope>
    <source>
        <strain evidence="2">zzj9</strain>
    </source>
</reference>
<evidence type="ECO:0000313" key="2">
    <source>
        <dbReference type="Proteomes" id="UP000253383"/>
    </source>
</evidence>